<reference evidence="7" key="1">
    <citation type="submission" date="2021-09" db="EMBL/GenBank/DDBJ databases">
        <authorList>
            <consortium name="AG Swart"/>
            <person name="Singh M."/>
            <person name="Singh A."/>
            <person name="Seah K."/>
            <person name="Emmerich C."/>
        </authorList>
    </citation>
    <scope>NUCLEOTIDE SEQUENCE</scope>
    <source>
        <strain evidence="7">ATCC30299</strain>
    </source>
</reference>
<dbReference type="GO" id="GO:0010629">
    <property type="term" value="P:negative regulation of gene expression"/>
    <property type="evidence" value="ECO:0007669"/>
    <property type="project" value="TreeGrafter"/>
</dbReference>
<keyword evidence="3" id="KW-0808">Transferase</keyword>
<dbReference type="SMART" id="SM00506">
    <property type="entry name" value="A1pp"/>
    <property type="match status" value="1"/>
</dbReference>
<dbReference type="PANTHER" id="PTHR14453">
    <property type="entry name" value="PARP/ZINC FINGER CCCH TYPE DOMAIN CONTAINING PROTEIN"/>
    <property type="match status" value="1"/>
</dbReference>
<dbReference type="InterPro" id="IPR002589">
    <property type="entry name" value="Macro_dom"/>
</dbReference>
<keyword evidence="2" id="KW-0328">Glycosyltransferase</keyword>
<dbReference type="GO" id="GO:0003714">
    <property type="term" value="F:transcription corepressor activity"/>
    <property type="evidence" value="ECO:0007669"/>
    <property type="project" value="TreeGrafter"/>
</dbReference>
<comment type="subcellular location">
    <subcellularLocation>
        <location evidence="1">Nucleus</location>
    </subcellularLocation>
</comment>
<dbReference type="GO" id="GO:0005634">
    <property type="term" value="C:nucleus"/>
    <property type="evidence" value="ECO:0007669"/>
    <property type="project" value="UniProtKB-SubCell"/>
</dbReference>
<evidence type="ECO:0000256" key="5">
    <source>
        <dbReference type="ARBA" id="ARBA00023242"/>
    </source>
</evidence>
<evidence type="ECO:0000256" key="2">
    <source>
        <dbReference type="ARBA" id="ARBA00022676"/>
    </source>
</evidence>
<keyword evidence="4" id="KW-0520">NAD</keyword>
<evidence type="ECO:0000256" key="1">
    <source>
        <dbReference type="ARBA" id="ARBA00004123"/>
    </source>
</evidence>
<evidence type="ECO:0000256" key="4">
    <source>
        <dbReference type="ARBA" id="ARBA00023027"/>
    </source>
</evidence>
<dbReference type="InterPro" id="IPR052056">
    <property type="entry name" value="Mono-ARTD/PARP"/>
</dbReference>
<dbReference type="EMBL" id="CAJZBQ010000014">
    <property type="protein sequence ID" value="CAG9315655.1"/>
    <property type="molecule type" value="Genomic_DNA"/>
</dbReference>
<keyword evidence="8" id="KW-1185">Reference proteome</keyword>
<comment type="caution">
    <text evidence="7">The sequence shown here is derived from an EMBL/GenBank/DDBJ whole genome shotgun (WGS) entry which is preliminary data.</text>
</comment>
<organism evidence="7 8">
    <name type="scientific">Blepharisma stoltei</name>
    <dbReference type="NCBI Taxonomy" id="1481888"/>
    <lineage>
        <taxon>Eukaryota</taxon>
        <taxon>Sar</taxon>
        <taxon>Alveolata</taxon>
        <taxon>Ciliophora</taxon>
        <taxon>Postciliodesmatophora</taxon>
        <taxon>Heterotrichea</taxon>
        <taxon>Heterotrichida</taxon>
        <taxon>Blepharismidae</taxon>
        <taxon>Blepharisma</taxon>
    </lineage>
</organism>
<gene>
    <name evidence="7" type="ORF">BSTOLATCC_MIC14405</name>
</gene>
<proteinExistence type="predicted"/>
<dbReference type="SUPFAM" id="SSF52949">
    <property type="entry name" value="Macro domain-like"/>
    <property type="match status" value="1"/>
</dbReference>
<protein>
    <recommendedName>
        <fullName evidence="6">Macro domain-containing protein</fullName>
    </recommendedName>
</protein>
<dbReference type="GO" id="GO:0016757">
    <property type="term" value="F:glycosyltransferase activity"/>
    <property type="evidence" value="ECO:0007669"/>
    <property type="project" value="UniProtKB-KW"/>
</dbReference>
<dbReference type="PANTHER" id="PTHR14453:SF67">
    <property type="entry name" value="POLY [ADP-RIBOSE] POLYMERASE"/>
    <property type="match status" value="1"/>
</dbReference>
<dbReference type="Proteomes" id="UP001162131">
    <property type="component" value="Unassembled WGS sequence"/>
</dbReference>
<dbReference type="Gene3D" id="3.40.220.10">
    <property type="entry name" value="Leucine Aminopeptidase, subunit E, domain 1"/>
    <property type="match status" value="1"/>
</dbReference>
<accession>A0AAU9IVA8</accession>
<evidence type="ECO:0000313" key="7">
    <source>
        <dbReference type="EMBL" id="CAG9315655.1"/>
    </source>
</evidence>
<keyword evidence="5" id="KW-0539">Nucleus</keyword>
<dbReference type="PROSITE" id="PS51154">
    <property type="entry name" value="MACRO"/>
    <property type="match status" value="1"/>
</dbReference>
<dbReference type="GO" id="GO:0005737">
    <property type="term" value="C:cytoplasm"/>
    <property type="evidence" value="ECO:0007669"/>
    <property type="project" value="TreeGrafter"/>
</dbReference>
<sequence length="283" mass="32511">MGLFGKKNPKILREIYHGTTRLRVIQNELWREKVGIIVNVTNQTLDHPEGDSKQIIITGSHQLVISCRNWVAQNGLVPVGDIAVTEAGKLKALYVIHISSPVFNTDLDNQEQVIKDLILKCLRKGEELRVNSISFPPFCLDHFGFPIEMVVPTMIDAVQEYLLTHTDNAYSEIRFVSQLKHVRHWFIDEFEKRWPDCIPVSKKELKKKVKKERLSATISGDIAKDIEKKYVRDKTPQRRKPEKKVIGITAGTEIELRETDFEEFKDAQKLGKSDVLINNNNNL</sequence>
<evidence type="ECO:0000256" key="3">
    <source>
        <dbReference type="ARBA" id="ARBA00022679"/>
    </source>
</evidence>
<dbReference type="InterPro" id="IPR043472">
    <property type="entry name" value="Macro_dom-like"/>
</dbReference>
<evidence type="ECO:0000259" key="6">
    <source>
        <dbReference type="PROSITE" id="PS51154"/>
    </source>
</evidence>
<dbReference type="Pfam" id="PF01661">
    <property type="entry name" value="Macro"/>
    <property type="match status" value="1"/>
</dbReference>
<dbReference type="AlphaFoldDB" id="A0AAU9IVA8"/>
<evidence type="ECO:0000313" key="8">
    <source>
        <dbReference type="Proteomes" id="UP001162131"/>
    </source>
</evidence>
<name>A0AAU9IVA8_9CILI</name>
<feature type="domain" description="Macro" evidence="6">
    <location>
        <begin position="9"/>
        <end position="194"/>
    </location>
</feature>